<accession>A0AAX6FS63</accession>
<proteinExistence type="predicted"/>
<reference evidence="1" key="2">
    <citation type="submission" date="2023-04" db="EMBL/GenBank/DDBJ databases">
        <authorList>
            <person name="Bruccoleri R.E."/>
            <person name="Oakeley E.J."/>
            <person name="Faust A.-M."/>
            <person name="Dessus-Babus S."/>
            <person name="Altorfer M."/>
            <person name="Burckhardt D."/>
            <person name="Oertli M."/>
            <person name="Naumann U."/>
            <person name="Petersen F."/>
            <person name="Wong J."/>
        </authorList>
    </citation>
    <scope>NUCLEOTIDE SEQUENCE</scope>
    <source>
        <strain evidence="1">GSM-AAB239-AS_SAM_17_03QT</strain>
        <tissue evidence="1">Leaf</tissue>
    </source>
</reference>
<comment type="caution">
    <text evidence="1">The sequence shown here is derived from an EMBL/GenBank/DDBJ whole genome shotgun (WGS) entry which is preliminary data.</text>
</comment>
<keyword evidence="2" id="KW-1185">Reference proteome</keyword>
<dbReference type="AlphaFoldDB" id="A0AAX6FS63"/>
<dbReference type="Proteomes" id="UP001140949">
    <property type="component" value="Unassembled WGS sequence"/>
</dbReference>
<evidence type="ECO:0000313" key="2">
    <source>
        <dbReference type="Proteomes" id="UP001140949"/>
    </source>
</evidence>
<organism evidence="1 2">
    <name type="scientific">Iris pallida</name>
    <name type="common">Sweet iris</name>
    <dbReference type="NCBI Taxonomy" id="29817"/>
    <lineage>
        <taxon>Eukaryota</taxon>
        <taxon>Viridiplantae</taxon>
        <taxon>Streptophyta</taxon>
        <taxon>Embryophyta</taxon>
        <taxon>Tracheophyta</taxon>
        <taxon>Spermatophyta</taxon>
        <taxon>Magnoliopsida</taxon>
        <taxon>Liliopsida</taxon>
        <taxon>Asparagales</taxon>
        <taxon>Iridaceae</taxon>
        <taxon>Iridoideae</taxon>
        <taxon>Irideae</taxon>
        <taxon>Iris</taxon>
    </lineage>
</organism>
<dbReference type="EMBL" id="JANAVB010026779">
    <property type="protein sequence ID" value="KAJ6819053.1"/>
    <property type="molecule type" value="Genomic_DNA"/>
</dbReference>
<name>A0AAX6FS63_IRIPA</name>
<gene>
    <name evidence="1" type="ORF">M6B38_405145</name>
</gene>
<protein>
    <submittedName>
        <fullName evidence="1">Uncharacterized protein</fullName>
    </submittedName>
</protein>
<evidence type="ECO:0000313" key="1">
    <source>
        <dbReference type="EMBL" id="KAJ6819053.1"/>
    </source>
</evidence>
<sequence length="44" mass="5128">MPRRVFKSSQRIQPADRLEFHFKGSPAHVRRGGTSFDMGPWGLW</sequence>
<reference evidence="1" key="1">
    <citation type="journal article" date="2023" name="GigaByte">
        <title>Genome assembly of the bearded iris, Iris pallida Lam.</title>
        <authorList>
            <person name="Bruccoleri R.E."/>
            <person name="Oakeley E.J."/>
            <person name="Faust A.M.E."/>
            <person name="Altorfer M."/>
            <person name="Dessus-Babus S."/>
            <person name="Burckhardt D."/>
            <person name="Oertli M."/>
            <person name="Naumann U."/>
            <person name="Petersen F."/>
            <person name="Wong J."/>
        </authorList>
    </citation>
    <scope>NUCLEOTIDE SEQUENCE</scope>
    <source>
        <strain evidence="1">GSM-AAB239-AS_SAM_17_03QT</strain>
    </source>
</reference>